<dbReference type="Gene3D" id="3.30.420.40">
    <property type="match status" value="1"/>
</dbReference>
<protein>
    <recommendedName>
        <fullName evidence="1">Carbohydrate kinase FGGY N-terminal domain-containing protein</fullName>
    </recommendedName>
</protein>
<dbReference type="InterPro" id="IPR043129">
    <property type="entry name" value="ATPase_NBD"/>
</dbReference>
<evidence type="ECO:0000313" key="2">
    <source>
        <dbReference type="EMBL" id="CAA9243995.1"/>
    </source>
</evidence>
<name>A0A6J4I827_9CHLR</name>
<dbReference type="InterPro" id="IPR018484">
    <property type="entry name" value="FGGY_N"/>
</dbReference>
<organism evidence="2">
    <name type="scientific">uncultured Chloroflexia bacterium</name>
    <dbReference type="NCBI Taxonomy" id="1672391"/>
    <lineage>
        <taxon>Bacteria</taxon>
        <taxon>Bacillati</taxon>
        <taxon>Chloroflexota</taxon>
        <taxon>Chloroflexia</taxon>
        <taxon>environmental samples</taxon>
    </lineage>
</organism>
<dbReference type="GO" id="GO:0005975">
    <property type="term" value="P:carbohydrate metabolic process"/>
    <property type="evidence" value="ECO:0007669"/>
    <property type="project" value="InterPro"/>
</dbReference>
<accession>A0A6J4I827</accession>
<feature type="non-terminal residue" evidence="2">
    <location>
        <position position="115"/>
    </location>
</feature>
<dbReference type="SUPFAM" id="SSF53067">
    <property type="entry name" value="Actin-like ATPase domain"/>
    <property type="match status" value="1"/>
</dbReference>
<gene>
    <name evidence="2" type="ORF">AVDCRST_MAG93-1451</name>
</gene>
<proteinExistence type="predicted"/>
<feature type="domain" description="Carbohydrate kinase FGGY N-terminal" evidence="1">
    <location>
        <begin position="21"/>
        <end position="104"/>
    </location>
</feature>
<sequence length="115" mass="12144">MYLRIETSAAIGAKLLPDTFLLGVDIGTTHCKAGVFGVDGTVVKIASRTMITRQAAGGRVYYDPEEFWTTIAATIADAVSLRDATRIAAVGLTSMAETGLLLDRVSGSPRSELLP</sequence>
<dbReference type="AlphaFoldDB" id="A0A6J4I827"/>
<evidence type="ECO:0000259" key="1">
    <source>
        <dbReference type="Pfam" id="PF00370"/>
    </source>
</evidence>
<dbReference type="GO" id="GO:0016301">
    <property type="term" value="F:kinase activity"/>
    <property type="evidence" value="ECO:0007669"/>
    <property type="project" value="InterPro"/>
</dbReference>
<dbReference type="EMBL" id="CADCTR010000490">
    <property type="protein sequence ID" value="CAA9243995.1"/>
    <property type="molecule type" value="Genomic_DNA"/>
</dbReference>
<dbReference type="Pfam" id="PF00370">
    <property type="entry name" value="FGGY_N"/>
    <property type="match status" value="1"/>
</dbReference>
<reference evidence="2" key="1">
    <citation type="submission" date="2020-02" db="EMBL/GenBank/DDBJ databases">
        <authorList>
            <person name="Meier V. D."/>
        </authorList>
    </citation>
    <scope>NUCLEOTIDE SEQUENCE</scope>
    <source>
        <strain evidence="2">AVDCRST_MAG93</strain>
    </source>
</reference>